<keyword evidence="2" id="KW-1185">Reference proteome</keyword>
<accession>A0A5C5FNZ1</accession>
<protein>
    <submittedName>
        <fullName evidence="1">Uncharacterized protein</fullName>
    </submittedName>
</protein>
<comment type="caution">
    <text evidence="1">The sequence shown here is derived from an EMBL/GenBank/DDBJ whole genome shotgun (WGS) entry which is preliminary data.</text>
</comment>
<dbReference type="OrthoDB" id="6495301at2759"/>
<dbReference type="EMBL" id="SOZI01000131">
    <property type="protein sequence ID" value="TNY18588.1"/>
    <property type="molecule type" value="Genomic_DNA"/>
</dbReference>
<proteinExistence type="predicted"/>
<evidence type="ECO:0000313" key="1">
    <source>
        <dbReference type="EMBL" id="TNY18588.1"/>
    </source>
</evidence>
<reference evidence="1 2" key="1">
    <citation type="submission" date="2019-03" db="EMBL/GenBank/DDBJ databases">
        <title>Rhodosporidium diobovatum UCD-FST 08-225 genome sequencing, assembly, and annotation.</title>
        <authorList>
            <person name="Fakankun I.U."/>
            <person name="Fristensky B."/>
            <person name="Levin D.B."/>
        </authorList>
    </citation>
    <scope>NUCLEOTIDE SEQUENCE [LARGE SCALE GENOMIC DNA]</scope>
    <source>
        <strain evidence="1 2">UCD-FST 08-225</strain>
    </source>
</reference>
<gene>
    <name evidence="1" type="ORF">DMC30DRAFT_402730</name>
</gene>
<organism evidence="1 2">
    <name type="scientific">Rhodotorula diobovata</name>
    <dbReference type="NCBI Taxonomy" id="5288"/>
    <lineage>
        <taxon>Eukaryota</taxon>
        <taxon>Fungi</taxon>
        <taxon>Dikarya</taxon>
        <taxon>Basidiomycota</taxon>
        <taxon>Pucciniomycotina</taxon>
        <taxon>Microbotryomycetes</taxon>
        <taxon>Sporidiobolales</taxon>
        <taxon>Sporidiobolaceae</taxon>
        <taxon>Rhodotorula</taxon>
    </lineage>
</organism>
<name>A0A5C5FNZ1_9BASI</name>
<dbReference type="AlphaFoldDB" id="A0A5C5FNZ1"/>
<evidence type="ECO:0000313" key="2">
    <source>
        <dbReference type="Proteomes" id="UP000311382"/>
    </source>
</evidence>
<dbReference type="Proteomes" id="UP000311382">
    <property type="component" value="Unassembled WGS sequence"/>
</dbReference>
<sequence>MRGAELSLELNPKGTPSEGHLLYAASPLLTRSLSRSTAPSAATTAAAAPPLSALLPPRFLLNRGGRDPPVLFSQATLLRNLLVRIGVGEARLRLCRDGGGLGSRASAPFLARPSARGGRALSDAAGG</sequence>